<gene>
    <name evidence="2" type="ORF">J2S49_001239</name>
</gene>
<dbReference type="Proteomes" id="UP001235966">
    <property type="component" value="Unassembled WGS sequence"/>
</dbReference>
<evidence type="ECO:0000313" key="3">
    <source>
        <dbReference type="Proteomes" id="UP001235966"/>
    </source>
</evidence>
<dbReference type="RefSeq" id="WP_278058930.1">
    <property type="nucleotide sequence ID" value="NZ_CP121247.1"/>
</dbReference>
<evidence type="ECO:0000259" key="1">
    <source>
        <dbReference type="PROSITE" id="PS51857"/>
    </source>
</evidence>
<keyword evidence="3" id="KW-1185">Reference proteome</keyword>
<name>A0ABT9NBS7_9ACTO</name>
<dbReference type="EMBL" id="JAUSQW010000001">
    <property type="protein sequence ID" value="MDP9801163.1"/>
    <property type="molecule type" value="Genomic_DNA"/>
</dbReference>
<dbReference type="SMART" id="SM00357">
    <property type="entry name" value="CSP"/>
    <property type="match status" value="1"/>
</dbReference>
<reference evidence="2 3" key="1">
    <citation type="submission" date="2023-07" db="EMBL/GenBank/DDBJ databases">
        <title>Sequencing the genomes of 1000 actinobacteria strains.</title>
        <authorList>
            <person name="Klenk H.-P."/>
        </authorList>
    </citation>
    <scope>NUCLEOTIDE SEQUENCE [LARGE SCALE GENOMIC DNA]</scope>
    <source>
        <strain evidence="2 3">DSM 102162</strain>
    </source>
</reference>
<dbReference type="Pfam" id="PF00313">
    <property type="entry name" value="CSD"/>
    <property type="match status" value="1"/>
</dbReference>
<protein>
    <submittedName>
        <fullName evidence="2">CspA family cold shock protein</fullName>
    </submittedName>
</protein>
<dbReference type="InterPro" id="IPR011129">
    <property type="entry name" value="CSD"/>
</dbReference>
<dbReference type="InterPro" id="IPR012340">
    <property type="entry name" value="NA-bd_OB-fold"/>
</dbReference>
<comment type="caution">
    <text evidence="2">The sequence shown here is derived from an EMBL/GenBank/DDBJ whole genome shotgun (WGS) entry which is preliminary data.</text>
</comment>
<dbReference type="CDD" id="cd04458">
    <property type="entry name" value="CSP_CDS"/>
    <property type="match status" value="1"/>
</dbReference>
<evidence type="ECO:0000313" key="2">
    <source>
        <dbReference type="EMBL" id="MDP9801163.1"/>
    </source>
</evidence>
<sequence length="125" mass="13475">MPTGKVKFFDESKGFGFISGDDGESVYLPASALPIGARVKAGTRVEYGVGETRRGPAALSVDVIAKPASLAAAARRKPEEMRPLIEDLIKILDSASEQLRRGRYPKDGPRIAMALRALAEDFDVE</sequence>
<dbReference type="SUPFAM" id="SSF50249">
    <property type="entry name" value="Nucleic acid-binding proteins"/>
    <property type="match status" value="1"/>
</dbReference>
<dbReference type="Gene3D" id="2.40.50.140">
    <property type="entry name" value="Nucleic acid-binding proteins"/>
    <property type="match status" value="1"/>
</dbReference>
<accession>A0ABT9NBS7</accession>
<organism evidence="2 3">
    <name type="scientific">Arcanobacterium wilhelmae</name>
    <dbReference type="NCBI Taxonomy" id="1803177"/>
    <lineage>
        <taxon>Bacteria</taxon>
        <taxon>Bacillati</taxon>
        <taxon>Actinomycetota</taxon>
        <taxon>Actinomycetes</taxon>
        <taxon>Actinomycetales</taxon>
        <taxon>Actinomycetaceae</taxon>
        <taxon>Arcanobacterium</taxon>
    </lineage>
</organism>
<dbReference type="InterPro" id="IPR002059">
    <property type="entry name" value="CSP_DNA-bd"/>
</dbReference>
<feature type="domain" description="CSD" evidence="1">
    <location>
        <begin position="1"/>
        <end position="63"/>
    </location>
</feature>
<dbReference type="PROSITE" id="PS51857">
    <property type="entry name" value="CSD_2"/>
    <property type="match status" value="1"/>
</dbReference>
<proteinExistence type="predicted"/>